<name>A0A9X3PLI1_9ACTN</name>
<evidence type="ECO:0000313" key="4">
    <source>
        <dbReference type="Proteomes" id="UP001183604"/>
    </source>
</evidence>
<evidence type="ECO:0000313" key="3">
    <source>
        <dbReference type="Proteomes" id="UP001145799"/>
    </source>
</evidence>
<comment type="caution">
    <text evidence="1">The sequence shown here is derived from an EMBL/GenBank/DDBJ whole genome shotgun (WGS) entry which is preliminary data.</text>
</comment>
<reference evidence="1" key="1">
    <citation type="submission" date="2022-12" db="EMBL/GenBank/DDBJ databases">
        <title>Gycomyces niveus sp.nov., a novel actinomycete isolated from soil in Shouguang.</title>
        <authorList>
            <person name="Yang X."/>
        </authorList>
    </citation>
    <scope>NUCLEOTIDE SEQUENCE</scope>
    <source>
        <strain evidence="1">DSM 44724</strain>
    </source>
</reference>
<sequence length="216" mass="23595">MKLPHGLGFGSRRHVPESGGSGIRYGARPFVCGAIGDWDPLLLRALTERAPAAVSRVAHRRGDLVLFSSGRTERWRSGGSVGHRWGSLASGVEPRDWRDACETWMSAGVEINRQYAAVHTDALGMQDLYYRRIGEAVYSTGHIDPLVGTGNAKLHINWGAWASTLAMTAPIGEDTPFEEIRRLPAASAWVRRDSGLRLESFEPSWMAEAVDPGGQS</sequence>
<dbReference type="EMBL" id="JAVDYD010000001">
    <property type="protein sequence ID" value="MDR7338013.1"/>
    <property type="molecule type" value="Genomic_DNA"/>
</dbReference>
<evidence type="ECO:0000313" key="1">
    <source>
        <dbReference type="EMBL" id="MDA1387696.1"/>
    </source>
</evidence>
<protein>
    <submittedName>
        <fullName evidence="1">Uncharacterized protein</fullName>
    </submittedName>
</protein>
<dbReference type="Proteomes" id="UP001183604">
    <property type="component" value="Unassembled WGS sequence"/>
</dbReference>
<evidence type="ECO:0000313" key="2">
    <source>
        <dbReference type="EMBL" id="MDR7338013.1"/>
    </source>
</evidence>
<proteinExistence type="predicted"/>
<keyword evidence="4" id="KW-1185">Reference proteome</keyword>
<dbReference type="Proteomes" id="UP001145799">
    <property type="component" value="Unassembled WGS sequence"/>
</dbReference>
<dbReference type="EMBL" id="JAPZVQ010000018">
    <property type="protein sequence ID" value="MDA1387696.1"/>
    <property type="molecule type" value="Genomic_DNA"/>
</dbReference>
<dbReference type="RefSeq" id="WP_270124198.1">
    <property type="nucleotide sequence ID" value="NZ_BAAAOM010000007.1"/>
</dbReference>
<dbReference type="AlphaFoldDB" id="A0A9X3PLI1"/>
<accession>A0A9X3PLI1</accession>
<reference evidence="2 4" key="2">
    <citation type="submission" date="2023-07" db="EMBL/GenBank/DDBJ databases">
        <title>Sequencing the genomes of 1000 actinobacteria strains.</title>
        <authorList>
            <person name="Klenk H.-P."/>
        </authorList>
    </citation>
    <scope>NUCLEOTIDE SEQUENCE [LARGE SCALE GENOMIC DNA]</scope>
    <source>
        <strain evidence="2 4">DSM 44724</strain>
    </source>
</reference>
<gene>
    <name evidence="2" type="ORF">J2S69_001732</name>
    <name evidence="1" type="ORF">O2L01_22075</name>
</gene>
<organism evidence="1 3">
    <name type="scientific">Glycomyces lechevalierae</name>
    <dbReference type="NCBI Taxonomy" id="256034"/>
    <lineage>
        <taxon>Bacteria</taxon>
        <taxon>Bacillati</taxon>
        <taxon>Actinomycetota</taxon>
        <taxon>Actinomycetes</taxon>
        <taxon>Glycomycetales</taxon>
        <taxon>Glycomycetaceae</taxon>
        <taxon>Glycomyces</taxon>
    </lineage>
</organism>